<feature type="compositionally biased region" description="Low complexity" evidence="1">
    <location>
        <begin position="1"/>
        <end position="21"/>
    </location>
</feature>
<name>A0ABV8FQC0_9ACTN</name>
<dbReference type="Proteomes" id="UP001595847">
    <property type="component" value="Unassembled WGS sequence"/>
</dbReference>
<evidence type="ECO:0000313" key="3">
    <source>
        <dbReference type="Proteomes" id="UP001595847"/>
    </source>
</evidence>
<reference evidence="3" key="1">
    <citation type="journal article" date="2019" name="Int. J. Syst. Evol. Microbiol.">
        <title>The Global Catalogue of Microorganisms (GCM) 10K type strain sequencing project: providing services to taxonomists for standard genome sequencing and annotation.</title>
        <authorList>
            <consortium name="The Broad Institute Genomics Platform"/>
            <consortium name="The Broad Institute Genome Sequencing Center for Infectious Disease"/>
            <person name="Wu L."/>
            <person name="Ma J."/>
        </authorList>
    </citation>
    <scope>NUCLEOTIDE SEQUENCE [LARGE SCALE GENOMIC DNA]</scope>
    <source>
        <strain evidence="3">TBRC 1826</strain>
    </source>
</reference>
<protein>
    <submittedName>
        <fullName evidence="2">DivIVA domain-containing protein</fullName>
    </submittedName>
</protein>
<feature type="region of interest" description="Disordered" evidence="1">
    <location>
        <begin position="197"/>
        <end position="226"/>
    </location>
</feature>
<accession>A0ABV8FQC0</accession>
<feature type="region of interest" description="Disordered" evidence="1">
    <location>
        <begin position="1"/>
        <end position="26"/>
    </location>
</feature>
<proteinExistence type="predicted"/>
<keyword evidence="3" id="KW-1185">Reference proteome</keyword>
<organism evidence="2 3">
    <name type="scientific">Nocardiopsis sediminis</name>
    <dbReference type="NCBI Taxonomy" id="1778267"/>
    <lineage>
        <taxon>Bacteria</taxon>
        <taxon>Bacillati</taxon>
        <taxon>Actinomycetota</taxon>
        <taxon>Actinomycetes</taxon>
        <taxon>Streptosporangiales</taxon>
        <taxon>Nocardiopsidaceae</taxon>
        <taxon>Nocardiopsis</taxon>
    </lineage>
</organism>
<evidence type="ECO:0000313" key="2">
    <source>
        <dbReference type="EMBL" id="MFC3998376.1"/>
    </source>
</evidence>
<dbReference type="EMBL" id="JBHSBH010000013">
    <property type="protein sequence ID" value="MFC3998376.1"/>
    <property type="molecule type" value="Genomic_DNA"/>
</dbReference>
<evidence type="ECO:0000256" key="1">
    <source>
        <dbReference type="SAM" id="MobiDB-lite"/>
    </source>
</evidence>
<dbReference type="RefSeq" id="WP_378536175.1">
    <property type="nucleotide sequence ID" value="NZ_JBHSBH010000013.1"/>
</dbReference>
<comment type="caution">
    <text evidence="2">The sequence shown here is derived from an EMBL/GenBank/DDBJ whole genome shotgun (WGS) entry which is preliminary data.</text>
</comment>
<gene>
    <name evidence="2" type="ORF">ACFOVU_20795</name>
</gene>
<sequence length="226" mass="23517">MSESSPLFGSLLRSSPGSPSFEITRRGYDRRQVDRLVEGLTRALAARRGTADTGDGSVAGRARAAAGALRVARRGYDRAQVDSALARMIAELQSPAGDGAPGAEAGAEEAGYGPWPDLAAARFDVVLRGYDRHEVEALLVEGVDAVAAIRAGGRVAAGPTAAELRERCADLPVVLRGFDRGQVTAFVDDLCAALKRAGDARRSPGGQGRPLTLPRTPSPGTARSAQ</sequence>